<dbReference type="Proteomes" id="UP001153269">
    <property type="component" value="Unassembled WGS sequence"/>
</dbReference>
<sequence>MQPARWGHQIWRGTGYQDLPSLPPVLSPTNGHLSQSHDGRPSHSPTAVQNKALCRQHLALINAVINVRKAAVVSPPVTCIAYWRPSFARLHPTALSLTVVDSRAGEAGALARLGALGRGFSLPVSYLPAAAGGAHRNTEQGRNRDTEAERGRRVIDSKCRPSTDSPGR</sequence>
<dbReference type="EMBL" id="CADEAL010002224">
    <property type="protein sequence ID" value="CAB1439025.1"/>
    <property type="molecule type" value="Genomic_DNA"/>
</dbReference>
<comment type="caution">
    <text evidence="2">The sequence shown here is derived from an EMBL/GenBank/DDBJ whole genome shotgun (WGS) entry which is preliminary data.</text>
</comment>
<keyword evidence="3" id="KW-1185">Reference proteome</keyword>
<feature type="region of interest" description="Disordered" evidence="1">
    <location>
        <begin position="22"/>
        <end position="46"/>
    </location>
</feature>
<evidence type="ECO:0000313" key="2">
    <source>
        <dbReference type="EMBL" id="CAB1439025.1"/>
    </source>
</evidence>
<evidence type="ECO:0000256" key="1">
    <source>
        <dbReference type="SAM" id="MobiDB-lite"/>
    </source>
</evidence>
<protein>
    <submittedName>
        <fullName evidence="2">Uncharacterized protein</fullName>
    </submittedName>
</protein>
<feature type="region of interest" description="Disordered" evidence="1">
    <location>
        <begin position="131"/>
        <end position="168"/>
    </location>
</feature>
<proteinExistence type="predicted"/>
<dbReference type="AlphaFoldDB" id="A0A9N7UVJ2"/>
<gene>
    <name evidence="2" type="ORF">PLEPLA_LOCUS26874</name>
</gene>
<organism evidence="2 3">
    <name type="scientific">Pleuronectes platessa</name>
    <name type="common">European plaice</name>
    <dbReference type="NCBI Taxonomy" id="8262"/>
    <lineage>
        <taxon>Eukaryota</taxon>
        <taxon>Metazoa</taxon>
        <taxon>Chordata</taxon>
        <taxon>Craniata</taxon>
        <taxon>Vertebrata</taxon>
        <taxon>Euteleostomi</taxon>
        <taxon>Actinopterygii</taxon>
        <taxon>Neopterygii</taxon>
        <taxon>Teleostei</taxon>
        <taxon>Neoteleostei</taxon>
        <taxon>Acanthomorphata</taxon>
        <taxon>Carangaria</taxon>
        <taxon>Pleuronectiformes</taxon>
        <taxon>Pleuronectoidei</taxon>
        <taxon>Pleuronectidae</taxon>
        <taxon>Pleuronectes</taxon>
    </lineage>
</organism>
<feature type="compositionally biased region" description="Basic and acidic residues" evidence="1">
    <location>
        <begin position="136"/>
        <end position="168"/>
    </location>
</feature>
<evidence type="ECO:0000313" key="3">
    <source>
        <dbReference type="Proteomes" id="UP001153269"/>
    </source>
</evidence>
<name>A0A9N7UVJ2_PLEPL</name>
<accession>A0A9N7UVJ2</accession>
<reference evidence="2" key="1">
    <citation type="submission" date="2020-03" db="EMBL/GenBank/DDBJ databases">
        <authorList>
            <person name="Weist P."/>
        </authorList>
    </citation>
    <scope>NUCLEOTIDE SEQUENCE</scope>
</reference>